<dbReference type="InterPro" id="IPR020256">
    <property type="entry name" value="Spore_coat_CotJA"/>
</dbReference>
<dbReference type="Proteomes" id="UP000323732">
    <property type="component" value="Unassembled WGS sequence"/>
</dbReference>
<sequence length="93" mass="11034">MTSFILKEVKGLNYQNEVHFTPMKAYSPYHSPYDPCPPLKIKYYSTPPQLYMHFQPPNLEQFPPHEALMRGTLWKPLYDYYDNPYKKGIHGHG</sequence>
<evidence type="ECO:0000313" key="2">
    <source>
        <dbReference type="Proteomes" id="UP000323732"/>
    </source>
</evidence>
<dbReference type="Pfam" id="PF11007">
    <property type="entry name" value="CotJA"/>
    <property type="match status" value="1"/>
</dbReference>
<organism evidence="1 2">
    <name type="scientific">Bacillus infantis</name>
    <dbReference type="NCBI Taxonomy" id="324767"/>
    <lineage>
        <taxon>Bacteria</taxon>
        <taxon>Bacillati</taxon>
        <taxon>Bacillota</taxon>
        <taxon>Bacilli</taxon>
        <taxon>Bacillales</taxon>
        <taxon>Bacillaceae</taxon>
        <taxon>Bacillus</taxon>
    </lineage>
</organism>
<comment type="caution">
    <text evidence="1">The sequence shown here is derived from an EMBL/GenBank/DDBJ whole genome shotgun (WGS) entry which is preliminary data.</text>
</comment>
<evidence type="ECO:0000313" key="1">
    <source>
        <dbReference type="EMBL" id="TYS62098.1"/>
    </source>
</evidence>
<reference evidence="1 2" key="1">
    <citation type="submission" date="2019-08" db="EMBL/GenBank/DDBJ databases">
        <title>Bacillus genomes from the desert of Cuatro Cienegas, Coahuila.</title>
        <authorList>
            <person name="Olmedo-Alvarez G."/>
        </authorList>
    </citation>
    <scope>NUCLEOTIDE SEQUENCE [LARGE SCALE GENOMIC DNA]</scope>
    <source>
        <strain evidence="1 2">CH37_1T</strain>
    </source>
</reference>
<dbReference type="EMBL" id="VTES01000005">
    <property type="protein sequence ID" value="TYS62098.1"/>
    <property type="molecule type" value="Genomic_DNA"/>
</dbReference>
<name>A0A5D4SJ13_9BACI</name>
<proteinExistence type="predicted"/>
<dbReference type="AlphaFoldDB" id="A0A5D4SJ13"/>
<gene>
    <name evidence="1" type="ORF">FZD47_18635</name>
</gene>
<protein>
    <submittedName>
        <fullName evidence="1">Spore coat associated protein CotJA</fullName>
    </submittedName>
</protein>
<accession>A0A5D4SJ13</accession>